<gene>
    <name evidence="1" type="ORF">MALV_56450</name>
</gene>
<evidence type="ECO:0000313" key="1">
    <source>
        <dbReference type="EMBL" id="BBX30520.1"/>
    </source>
</evidence>
<accession>A0A6N4V015</accession>
<dbReference type="RefSeq" id="WP_088305650.1">
    <property type="nucleotide sequence ID" value="NZ_AP022566.1"/>
</dbReference>
<sequence length="103" mass="10486">MLTSEQISAAAIDVAGIGEQLGQAQIDSPTALASVVKRLQDLAEVLSAGPGGPGALARSVWDLAERIQSAGTASPDGVGALATQLRHVAAGQAEWEAKARNIW</sequence>
<dbReference type="AlphaFoldDB" id="A0A6N4V015"/>
<organism evidence="1 2">
    <name type="scientific">Mycolicibacterium alvei</name>
    <dbReference type="NCBI Taxonomy" id="67081"/>
    <lineage>
        <taxon>Bacteria</taxon>
        <taxon>Bacillati</taxon>
        <taxon>Actinomycetota</taxon>
        <taxon>Actinomycetes</taxon>
        <taxon>Mycobacteriales</taxon>
        <taxon>Mycobacteriaceae</taxon>
        <taxon>Mycolicibacterium</taxon>
    </lineage>
</organism>
<geneLocation type="plasmid" evidence="1 2">
    <name>pJCM12272</name>
</geneLocation>
<dbReference type="Proteomes" id="UP000466906">
    <property type="component" value="Plasmid pJCM12272"/>
</dbReference>
<name>A0A6N4V015_9MYCO</name>
<evidence type="ECO:0000313" key="2">
    <source>
        <dbReference type="Proteomes" id="UP000466906"/>
    </source>
</evidence>
<dbReference type="KEGG" id="malv:MALV_56450"/>
<keyword evidence="2" id="KW-1185">Reference proteome</keyword>
<proteinExistence type="predicted"/>
<protein>
    <submittedName>
        <fullName evidence="1">Uncharacterized protein</fullName>
    </submittedName>
</protein>
<reference evidence="1 2" key="1">
    <citation type="journal article" date="2019" name="Emerg. Microbes Infect.">
        <title>Comprehensive subspecies identification of 175 nontuberculous mycobacteria species based on 7547 genomic profiles.</title>
        <authorList>
            <person name="Matsumoto Y."/>
            <person name="Kinjo T."/>
            <person name="Motooka D."/>
            <person name="Nabeya D."/>
            <person name="Jung N."/>
            <person name="Uechi K."/>
            <person name="Horii T."/>
            <person name="Iida T."/>
            <person name="Fujita J."/>
            <person name="Nakamura S."/>
        </authorList>
    </citation>
    <scope>NUCLEOTIDE SEQUENCE [LARGE SCALE GENOMIC DNA]</scope>
    <source>
        <strain evidence="1 2">JCM 12272</strain>
        <plasmid evidence="1">pJCM12272</plasmid>
    </source>
</reference>
<dbReference type="EMBL" id="AP022566">
    <property type="protein sequence ID" value="BBX30520.1"/>
    <property type="molecule type" value="Genomic_DNA"/>
</dbReference>
<keyword evidence="1" id="KW-0614">Plasmid</keyword>